<protein>
    <submittedName>
        <fullName evidence="1">Uncharacterized protein</fullName>
    </submittedName>
</protein>
<evidence type="ECO:0000313" key="1">
    <source>
        <dbReference type="EMBL" id="KKN01861.1"/>
    </source>
</evidence>
<dbReference type="EMBL" id="LAZR01005215">
    <property type="protein sequence ID" value="KKN01861.1"/>
    <property type="molecule type" value="Genomic_DNA"/>
</dbReference>
<comment type="caution">
    <text evidence="1">The sequence shown here is derived from an EMBL/GenBank/DDBJ whole genome shotgun (WGS) entry which is preliminary data.</text>
</comment>
<name>A0A0F9PLH5_9ZZZZ</name>
<dbReference type="AlphaFoldDB" id="A0A0F9PLH5"/>
<proteinExistence type="predicted"/>
<gene>
    <name evidence="1" type="ORF">LCGC14_1123580</name>
</gene>
<reference evidence="1" key="1">
    <citation type="journal article" date="2015" name="Nature">
        <title>Complex archaea that bridge the gap between prokaryotes and eukaryotes.</title>
        <authorList>
            <person name="Spang A."/>
            <person name="Saw J.H."/>
            <person name="Jorgensen S.L."/>
            <person name="Zaremba-Niedzwiedzka K."/>
            <person name="Martijn J."/>
            <person name="Lind A.E."/>
            <person name="van Eijk R."/>
            <person name="Schleper C."/>
            <person name="Guy L."/>
            <person name="Ettema T.J."/>
        </authorList>
    </citation>
    <scope>NUCLEOTIDE SEQUENCE</scope>
</reference>
<organism evidence="1">
    <name type="scientific">marine sediment metagenome</name>
    <dbReference type="NCBI Taxonomy" id="412755"/>
    <lineage>
        <taxon>unclassified sequences</taxon>
        <taxon>metagenomes</taxon>
        <taxon>ecological metagenomes</taxon>
    </lineage>
</organism>
<sequence length="120" mass="13460">MIGAKGEIIETISVRDLKVSYMTSSASCFDATVEHVELGVYHVWLATSELEPNDVILAQARGRAPDGHQRMQGIERTIDRRIRVRIADIDMRSWPAASGHRRAMPVDDDFDLTLLRAIVT</sequence>
<accession>A0A0F9PLH5</accession>